<dbReference type="GO" id="GO:0005737">
    <property type="term" value="C:cytoplasm"/>
    <property type="evidence" value="ECO:0007669"/>
    <property type="project" value="TreeGrafter"/>
</dbReference>
<dbReference type="InterPro" id="IPR048513">
    <property type="entry name" value="Dicer_PBD"/>
</dbReference>
<dbReference type="Gene3D" id="3.40.50.300">
    <property type="entry name" value="P-loop containing nucleotide triphosphate hydrolases"/>
    <property type="match status" value="2"/>
</dbReference>
<dbReference type="CDD" id="cd18034">
    <property type="entry name" value="DEXHc_dicer"/>
    <property type="match status" value="1"/>
</dbReference>
<reference evidence="20" key="1">
    <citation type="submission" date="2020-11" db="EMBL/GenBank/DDBJ databases">
        <authorList>
            <person name="Whiteford S."/>
        </authorList>
    </citation>
    <scope>NUCLEOTIDE SEQUENCE</scope>
</reference>
<evidence type="ECO:0000256" key="13">
    <source>
        <dbReference type="ARBA" id="ARBA00035116"/>
    </source>
</evidence>
<dbReference type="Pfam" id="PF04851">
    <property type="entry name" value="ResIII"/>
    <property type="match status" value="1"/>
</dbReference>
<keyword evidence="21" id="KW-1185">Reference proteome</keyword>
<feature type="domain" description="PAZ" evidence="16">
    <location>
        <begin position="907"/>
        <end position="1001"/>
    </location>
</feature>
<feature type="domain" description="Dicer dsRNA-binding fold" evidence="19">
    <location>
        <begin position="589"/>
        <end position="682"/>
    </location>
</feature>
<keyword evidence="11" id="KW-0943">RNA-mediated gene silencing</keyword>
<evidence type="ECO:0000256" key="7">
    <source>
        <dbReference type="ARBA" id="ARBA00022801"/>
    </source>
</evidence>
<name>A0A8S4G2P3_PLUXY</name>
<dbReference type="CDD" id="cd15903">
    <property type="entry name" value="Dicer_PBD"/>
    <property type="match status" value="1"/>
</dbReference>
<sequence>MDVEMEDNGCEEQLKARPYQEQLEEIAMRKNTIIHLPTGSGKTYIAIRVITRLRAAIQKPWGEGGKRTFFLVNNIPLVDQQRNMIERRCPVDGVAGYSGEDRVDYWNKDKWDEELSKHQVIVMTSQILNDMLTHQYIRIEDINLLIFDECHHAVVDHPMRLIMKKFEDCPKHKQPRVIGLSATLLNANAGSEYKIEQYLKDLETTFHATIATVDEFGEVLKYSTNPYEMVQYYQTPVMTRDNLTAIKILNEVSETVCAIKLPRIKGDANIQLRNDQQDISHDPRKVTKAVDNMITAMINNIGEFGTYGGSVSIVAYTILLERLKRKASSKEEAALFKIVITAALCARDILERSMENETGFDKIKKHSSEQMLQLLSILREYNPAVYNNPAESLRVNRSRQPLSGIIFTRQRFTAKILYNILKEVRQCNPEYQFLQHDFITGFNVNPFNCTREQVYLKKTSQTALLKFCNKELNCMIATSVIEEGVDIPQCLLVVRYDPPLEYRSYIQSKGRARSADASYVILNSADTRDKFQKKYASFQETERYIQKLLIGETENRLAPSSRMLQHLYEEDEVPPYMNKYGGRLSAVQSISLLNRYCSVLPHDQFTTISLMWISEDGPKPGQTVITIMMPLACPVKESIKGDPYYNVKSAKRSAAMKACIKLHEAGELDAVTMLPKHYSSSPRSQDFWYVNKLSPLNKFLKESLSYLLTHSTPHFDNVNYDEEEMKQCFPNWPWDDPDTSDIVSSKRERKYKKAFPACLDGPQDWHYGQQNFYLHVIHLKAAFDKPKESRELALYEFLHKNEGFGFLTMKPLPKLCDFPMFLTVGEVTTSIEVNYAILPLSKDMFELVKRFHLYIFEQVLDVARKFLVFDGTVNALYVVPVHRVNGLYGVDWAEVDELKEVKPIAPPSYEERRNLRVTRESYKHSIITPWYRSTIMPDRYVVSDVLEYLTPQSHFGHDREGSERYEDYYNTRYNLEIVGQKDQPLLEVRNISTRMNCLMPRAVTLKTITDKQKKLIANIQGDDKPQTKNTYQEILIPEYCIKYEFSGVLWYKACMLPSIVHRVLMILAADELRSQIARDTGIGVVELPRGHQWQPISLDLHIATKALLSLVEAPSEINTIDRINNPIDESLPRPVNIASMKEVIYQLQKKKLNQDYPWDETSEPVDIERNILTVTVMDVECYDEFVCAALVSRDQTAAVGSPLRARTPPQRAAILPPPLT</sequence>
<accession>A0A8S4G2P3</accession>
<dbReference type="GO" id="GO:0070578">
    <property type="term" value="C:RISC-loading complex"/>
    <property type="evidence" value="ECO:0007669"/>
    <property type="project" value="TreeGrafter"/>
</dbReference>
<dbReference type="PROSITE" id="PS50821">
    <property type="entry name" value="PAZ"/>
    <property type="match status" value="1"/>
</dbReference>
<dbReference type="InterPro" id="IPR001650">
    <property type="entry name" value="Helicase_C-like"/>
</dbReference>
<dbReference type="GO" id="GO:0003677">
    <property type="term" value="F:DNA binding"/>
    <property type="evidence" value="ECO:0007669"/>
    <property type="project" value="InterPro"/>
</dbReference>
<dbReference type="GO" id="GO:0004386">
    <property type="term" value="F:helicase activity"/>
    <property type="evidence" value="ECO:0007669"/>
    <property type="project" value="UniProtKB-KW"/>
</dbReference>
<proteinExistence type="inferred from homology"/>
<evidence type="ECO:0000256" key="9">
    <source>
        <dbReference type="ARBA" id="ARBA00022840"/>
    </source>
</evidence>
<dbReference type="PROSITE" id="PS51194">
    <property type="entry name" value="HELICASE_CTER"/>
    <property type="match status" value="1"/>
</dbReference>
<protein>
    <submittedName>
        <fullName evidence="20">(diamondback moth) hypothetical protein</fullName>
    </submittedName>
</protein>
<evidence type="ECO:0000256" key="1">
    <source>
        <dbReference type="ARBA" id="ARBA00001936"/>
    </source>
</evidence>
<dbReference type="Pfam" id="PF03368">
    <property type="entry name" value="Dicer_dimer"/>
    <property type="match status" value="1"/>
</dbReference>
<dbReference type="GO" id="GO:0030422">
    <property type="term" value="P:siRNA processing"/>
    <property type="evidence" value="ECO:0007669"/>
    <property type="project" value="TreeGrafter"/>
</dbReference>
<organism evidence="20 21">
    <name type="scientific">Plutella xylostella</name>
    <name type="common">Diamondback moth</name>
    <name type="synonym">Plutella maculipennis</name>
    <dbReference type="NCBI Taxonomy" id="51655"/>
    <lineage>
        <taxon>Eukaryota</taxon>
        <taxon>Metazoa</taxon>
        <taxon>Ecdysozoa</taxon>
        <taxon>Arthropoda</taxon>
        <taxon>Hexapoda</taxon>
        <taxon>Insecta</taxon>
        <taxon>Pterygota</taxon>
        <taxon>Neoptera</taxon>
        <taxon>Endopterygota</taxon>
        <taxon>Lepidoptera</taxon>
        <taxon>Glossata</taxon>
        <taxon>Ditrysia</taxon>
        <taxon>Yponomeutoidea</taxon>
        <taxon>Plutellidae</taxon>
        <taxon>Plutella</taxon>
    </lineage>
</organism>
<dbReference type="Gene3D" id="3.30.160.380">
    <property type="entry name" value="Dicer dimerisation domain"/>
    <property type="match status" value="1"/>
</dbReference>
<dbReference type="SMART" id="SM00490">
    <property type="entry name" value="HELICc"/>
    <property type="match status" value="1"/>
</dbReference>
<evidence type="ECO:0000256" key="12">
    <source>
        <dbReference type="ARBA" id="ARBA00023211"/>
    </source>
</evidence>
<feature type="region of interest" description="Disordered" evidence="15">
    <location>
        <begin position="1198"/>
        <end position="1220"/>
    </location>
</feature>
<keyword evidence="9" id="KW-0067">ATP-binding</keyword>
<dbReference type="Pfam" id="PF02170">
    <property type="entry name" value="PAZ"/>
    <property type="match status" value="1"/>
</dbReference>
<evidence type="ECO:0000259" key="17">
    <source>
        <dbReference type="PROSITE" id="PS51192"/>
    </source>
</evidence>
<evidence type="ECO:0000259" key="18">
    <source>
        <dbReference type="PROSITE" id="PS51194"/>
    </source>
</evidence>
<comment type="cofactor">
    <cofactor evidence="1">
        <name>Mn(2+)</name>
        <dbReference type="ChEBI" id="CHEBI:29035"/>
    </cofactor>
</comment>
<comment type="cofactor">
    <cofactor evidence="2">
        <name>Mg(2+)</name>
        <dbReference type="ChEBI" id="CHEBI:18420"/>
    </cofactor>
</comment>
<dbReference type="GO" id="GO:0004525">
    <property type="term" value="F:ribonuclease III activity"/>
    <property type="evidence" value="ECO:0007669"/>
    <property type="project" value="TreeGrafter"/>
</dbReference>
<evidence type="ECO:0000259" key="16">
    <source>
        <dbReference type="PROSITE" id="PS50821"/>
    </source>
</evidence>
<dbReference type="Gene3D" id="2.170.260.10">
    <property type="entry name" value="paz domain"/>
    <property type="match status" value="1"/>
</dbReference>
<dbReference type="Pfam" id="PF00271">
    <property type="entry name" value="Helicase_C"/>
    <property type="match status" value="1"/>
</dbReference>
<dbReference type="GO" id="GO:0003723">
    <property type="term" value="F:RNA binding"/>
    <property type="evidence" value="ECO:0007669"/>
    <property type="project" value="UniProtKB-UniRule"/>
</dbReference>
<keyword evidence="6" id="KW-0547">Nucleotide-binding</keyword>
<keyword evidence="12" id="KW-0464">Manganese</keyword>
<dbReference type="PANTHER" id="PTHR14950">
    <property type="entry name" value="DICER-RELATED"/>
    <property type="match status" value="1"/>
</dbReference>
<feature type="domain" description="Helicase ATP-binding" evidence="17">
    <location>
        <begin position="23"/>
        <end position="202"/>
    </location>
</feature>
<keyword evidence="4" id="KW-0479">Metal-binding</keyword>
<keyword evidence="8" id="KW-0347">Helicase</keyword>
<dbReference type="PROSITE" id="PS51327">
    <property type="entry name" value="DICER_DSRBF"/>
    <property type="match status" value="1"/>
</dbReference>
<dbReference type="GO" id="GO:0006309">
    <property type="term" value="P:apoptotic DNA fragmentation"/>
    <property type="evidence" value="ECO:0007669"/>
    <property type="project" value="TreeGrafter"/>
</dbReference>
<dbReference type="InterPro" id="IPR048512">
    <property type="entry name" value="Dicer_platform"/>
</dbReference>
<keyword evidence="7" id="KW-0378">Hydrolase</keyword>
<dbReference type="SMART" id="SM00487">
    <property type="entry name" value="DEXDc"/>
    <property type="match status" value="1"/>
</dbReference>
<dbReference type="GO" id="GO:0005524">
    <property type="term" value="F:ATP binding"/>
    <property type="evidence" value="ECO:0007669"/>
    <property type="project" value="UniProtKB-KW"/>
</dbReference>
<dbReference type="FunFam" id="3.40.50.300:FF:000628">
    <property type="entry name" value="Endoribonuclease Dicer"/>
    <property type="match status" value="1"/>
</dbReference>
<evidence type="ECO:0000256" key="2">
    <source>
        <dbReference type="ARBA" id="ARBA00001946"/>
    </source>
</evidence>
<dbReference type="PROSITE" id="PS51192">
    <property type="entry name" value="HELICASE_ATP_BIND_1"/>
    <property type="match status" value="1"/>
</dbReference>
<evidence type="ECO:0000256" key="6">
    <source>
        <dbReference type="ARBA" id="ARBA00022741"/>
    </source>
</evidence>
<dbReference type="InterPro" id="IPR006935">
    <property type="entry name" value="Helicase/UvrB_N"/>
</dbReference>
<evidence type="ECO:0000256" key="4">
    <source>
        <dbReference type="ARBA" id="ARBA00022723"/>
    </source>
</evidence>
<keyword evidence="14" id="KW-0694">RNA-binding</keyword>
<evidence type="ECO:0000259" key="19">
    <source>
        <dbReference type="PROSITE" id="PS51327"/>
    </source>
</evidence>
<evidence type="ECO:0000313" key="21">
    <source>
        <dbReference type="Proteomes" id="UP000653454"/>
    </source>
</evidence>
<evidence type="ECO:0000256" key="15">
    <source>
        <dbReference type="SAM" id="MobiDB-lite"/>
    </source>
</evidence>
<dbReference type="InterPro" id="IPR038248">
    <property type="entry name" value="Dicer_dimer_sf"/>
</dbReference>
<dbReference type="GO" id="GO:0005634">
    <property type="term" value="C:nucleus"/>
    <property type="evidence" value="ECO:0007669"/>
    <property type="project" value="TreeGrafter"/>
</dbReference>
<dbReference type="InterPro" id="IPR027417">
    <property type="entry name" value="P-loop_NTPase"/>
</dbReference>
<dbReference type="InterPro" id="IPR014001">
    <property type="entry name" value="Helicase_ATP-bd"/>
</dbReference>
<dbReference type="InterPro" id="IPR005034">
    <property type="entry name" value="Dicer_dimerisation"/>
</dbReference>
<dbReference type="GO" id="GO:0046872">
    <property type="term" value="F:metal ion binding"/>
    <property type="evidence" value="ECO:0007669"/>
    <property type="project" value="UniProtKB-KW"/>
</dbReference>
<dbReference type="Pfam" id="PF20931">
    <property type="entry name" value="Dicer_platform"/>
    <property type="match status" value="1"/>
</dbReference>
<gene>
    <name evidence="20" type="ORF">PLXY2_LOCUS11533</name>
</gene>
<keyword evidence="3" id="KW-0540">Nuclease</keyword>
<dbReference type="GO" id="GO:0004530">
    <property type="term" value="F:deoxyribonuclease I activity"/>
    <property type="evidence" value="ECO:0007669"/>
    <property type="project" value="TreeGrafter"/>
</dbReference>
<evidence type="ECO:0000256" key="5">
    <source>
        <dbReference type="ARBA" id="ARBA00022737"/>
    </source>
</evidence>
<evidence type="ECO:0000256" key="14">
    <source>
        <dbReference type="PROSITE-ProRule" id="PRU00657"/>
    </source>
</evidence>
<keyword evidence="10" id="KW-0460">Magnesium</keyword>
<evidence type="ECO:0000256" key="10">
    <source>
        <dbReference type="ARBA" id="ARBA00022842"/>
    </source>
</evidence>
<dbReference type="PANTHER" id="PTHR14950:SF37">
    <property type="entry name" value="ENDORIBONUCLEASE DICER"/>
    <property type="match status" value="1"/>
</dbReference>
<evidence type="ECO:0000313" key="20">
    <source>
        <dbReference type="EMBL" id="CAG9133288.1"/>
    </source>
</evidence>
<dbReference type="InterPro" id="IPR003100">
    <property type="entry name" value="PAZ_dom"/>
</dbReference>
<dbReference type="Proteomes" id="UP000653454">
    <property type="component" value="Unassembled WGS sequence"/>
</dbReference>
<comment type="similarity">
    <text evidence="13 14">Belongs to the helicase family. Dicer subfamily.</text>
</comment>
<evidence type="ECO:0000256" key="8">
    <source>
        <dbReference type="ARBA" id="ARBA00022806"/>
    </source>
</evidence>
<evidence type="ECO:0000256" key="3">
    <source>
        <dbReference type="ARBA" id="ARBA00022722"/>
    </source>
</evidence>
<dbReference type="AlphaFoldDB" id="A0A8S4G2P3"/>
<evidence type="ECO:0000256" key="11">
    <source>
        <dbReference type="ARBA" id="ARBA00023158"/>
    </source>
</evidence>
<feature type="domain" description="Helicase C-terminal" evidence="18">
    <location>
        <begin position="370"/>
        <end position="556"/>
    </location>
</feature>
<comment type="caution">
    <text evidence="20">The sequence shown here is derived from an EMBL/GenBank/DDBJ whole genome shotgun (WGS) entry which is preliminary data.</text>
</comment>
<keyword evidence="5" id="KW-0677">Repeat</keyword>
<dbReference type="SMART" id="SM00949">
    <property type="entry name" value="PAZ"/>
    <property type="match status" value="1"/>
</dbReference>
<dbReference type="SUPFAM" id="SSF52540">
    <property type="entry name" value="P-loop containing nucleoside triphosphate hydrolases"/>
    <property type="match status" value="1"/>
</dbReference>
<dbReference type="GO" id="GO:0031054">
    <property type="term" value="P:pre-miRNA processing"/>
    <property type="evidence" value="ECO:0007669"/>
    <property type="project" value="TreeGrafter"/>
</dbReference>
<dbReference type="EMBL" id="CAJHNJ030000059">
    <property type="protein sequence ID" value="CAG9133288.1"/>
    <property type="molecule type" value="Genomic_DNA"/>
</dbReference>